<keyword evidence="11" id="KW-0732">Signal</keyword>
<keyword evidence="8" id="KW-1133">Transmembrane helix</keyword>
<evidence type="ECO:0000256" key="4">
    <source>
        <dbReference type="ARBA" id="ARBA00022475"/>
    </source>
</evidence>
<comment type="function">
    <text evidence="10">Interacts with outer membrane receptor proteins that carry out high-affinity binding and energy dependent uptake into the periplasmic space of specific substrates. It could act to transduce energy from the cytoplasmic membrane to specific energy-requiring processes in the outer membrane, resulting in the release into the periplasm of ligands bound by these outer membrane proteins.</text>
</comment>
<evidence type="ECO:0000256" key="9">
    <source>
        <dbReference type="ARBA" id="ARBA00023136"/>
    </source>
</evidence>
<feature type="domain" description="TonB C-terminal" evidence="12">
    <location>
        <begin position="21"/>
        <end position="103"/>
    </location>
</feature>
<keyword evidence="14" id="KW-1185">Reference proteome</keyword>
<sequence>MYRSRILIAVALSLAFAMPAQAQPDLKPIKRVEPEYPADAARSGTEGFVEMEFTVNAAGKVESVSVVTARPTRTFEKAAVTAVKQWAFAPGGGRGKVRLDFSL</sequence>
<keyword evidence="7 10" id="KW-0653">Protein transport</keyword>
<reference evidence="13 14" key="1">
    <citation type="journal article" date="2016" name="Int. J. Syst. Evol. Microbiol.">
        <title>Lysobacter erysipheiresistens sp. nov., an antagonist of powdery mildew, isolated from tobacco-cultivated soil.</title>
        <authorList>
            <person name="Xie B."/>
            <person name="Li T."/>
            <person name="Lin X."/>
            <person name="Wang C.J."/>
            <person name="Chen Y.J."/>
            <person name="Liu W.J."/>
            <person name="Zhao Z.W."/>
        </authorList>
    </citation>
    <scope>NUCLEOTIDE SEQUENCE [LARGE SCALE GENOMIC DNA]</scope>
    <source>
        <strain evidence="13 14">RS-LYSO-3</strain>
    </source>
</reference>
<dbReference type="Pfam" id="PF03544">
    <property type="entry name" value="TonB_C"/>
    <property type="match status" value="1"/>
</dbReference>
<dbReference type="EMBL" id="JAXGFP010000007">
    <property type="protein sequence ID" value="MEG3184941.1"/>
    <property type="molecule type" value="Genomic_DNA"/>
</dbReference>
<evidence type="ECO:0000313" key="13">
    <source>
        <dbReference type="EMBL" id="MEG3184941.1"/>
    </source>
</evidence>
<comment type="similarity">
    <text evidence="2 10">Belongs to the TonB family.</text>
</comment>
<dbReference type="SUPFAM" id="SSF74653">
    <property type="entry name" value="TolA/TonB C-terminal domain"/>
    <property type="match status" value="1"/>
</dbReference>
<evidence type="ECO:0000256" key="5">
    <source>
        <dbReference type="ARBA" id="ARBA00022519"/>
    </source>
</evidence>
<dbReference type="PRINTS" id="PR01374">
    <property type="entry name" value="TONBPROTEIN"/>
</dbReference>
<keyword evidence="4 10" id="KW-1003">Cell membrane</keyword>
<name>A0ABU7Z175_9GAMM</name>
<feature type="chain" id="PRO_5045687603" description="Protein TonB" evidence="11">
    <location>
        <begin position="23"/>
        <end position="103"/>
    </location>
</feature>
<evidence type="ECO:0000259" key="12">
    <source>
        <dbReference type="PROSITE" id="PS52015"/>
    </source>
</evidence>
<comment type="caution">
    <text evidence="13">The sequence shown here is derived from an EMBL/GenBank/DDBJ whole genome shotgun (WGS) entry which is preliminary data.</text>
</comment>
<dbReference type="InterPro" id="IPR003538">
    <property type="entry name" value="TonB"/>
</dbReference>
<dbReference type="InterPro" id="IPR037682">
    <property type="entry name" value="TonB_C"/>
</dbReference>
<keyword evidence="3 10" id="KW-0813">Transport</keyword>
<dbReference type="NCBIfam" id="TIGR01352">
    <property type="entry name" value="tonB_Cterm"/>
    <property type="match status" value="1"/>
</dbReference>
<dbReference type="PROSITE" id="PS52015">
    <property type="entry name" value="TONB_CTD"/>
    <property type="match status" value="1"/>
</dbReference>
<accession>A0ABU7Z175</accession>
<proteinExistence type="inferred from homology"/>
<dbReference type="InterPro" id="IPR051045">
    <property type="entry name" value="TonB-dependent_transducer"/>
</dbReference>
<keyword evidence="9" id="KW-0472">Membrane</keyword>
<dbReference type="PANTHER" id="PTHR33446:SF14">
    <property type="entry name" value="PROTEIN TONB"/>
    <property type="match status" value="1"/>
</dbReference>
<dbReference type="PANTHER" id="PTHR33446">
    <property type="entry name" value="PROTEIN TONB-RELATED"/>
    <property type="match status" value="1"/>
</dbReference>
<gene>
    <name evidence="13" type="ORF">SNE34_13085</name>
</gene>
<protein>
    <recommendedName>
        <fullName evidence="10">Protein TonB</fullName>
    </recommendedName>
</protein>
<keyword evidence="6" id="KW-0812">Transmembrane</keyword>
<comment type="subcellular location">
    <subcellularLocation>
        <location evidence="1 10">Cell inner membrane</location>
        <topology evidence="1 10">Single-pass membrane protein</topology>
        <orientation evidence="1 10">Periplasmic side</orientation>
    </subcellularLocation>
</comment>
<keyword evidence="10" id="KW-0735">Signal-anchor</keyword>
<dbReference type="Proteomes" id="UP001355056">
    <property type="component" value="Unassembled WGS sequence"/>
</dbReference>
<evidence type="ECO:0000256" key="1">
    <source>
        <dbReference type="ARBA" id="ARBA00004383"/>
    </source>
</evidence>
<evidence type="ECO:0000256" key="7">
    <source>
        <dbReference type="ARBA" id="ARBA00022927"/>
    </source>
</evidence>
<keyword evidence="5 10" id="KW-0997">Cell inner membrane</keyword>
<evidence type="ECO:0000313" key="14">
    <source>
        <dbReference type="Proteomes" id="UP001355056"/>
    </source>
</evidence>
<evidence type="ECO:0000256" key="8">
    <source>
        <dbReference type="ARBA" id="ARBA00022989"/>
    </source>
</evidence>
<evidence type="ECO:0000256" key="6">
    <source>
        <dbReference type="ARBA" id="ARBA00022692"/>
    </source>
</evidence>
<feature type="signal peptide" evidence="11">
    <location>
        <begin position="1"/>
        <end position="22"/>
    </location>
</feature>
<evidence type="ECO:0000256" key="2">
    <source>
        <dbReference type="ARBA" id="ARBA00006555"/>
    </source>
</evidence>
<dbReference type="Gene3D" id="3.30.2420.10">
    <property type="entry name" value="TonB"/>
    <property type="match status" value="1"/>
</dbReference>
<dbReference type="InterPro" id="IPR006260">
    <property type="entry name" value="TonB/TolA_C"/>
</dbReference>
<evidence type="ECO:0000256" key="3">
    <source>
        <dbReference type="ARBA" id="ARBA00022448"/>
    </source>
</evidence>
<dbReference type="RefSeq" id="WP_332617947.1">
    <property type="nucleotide sequence ID" value="NZ_JAXGFP010000007.1"/>
</dbReference>
<organism evidence="13 14">
    <name type="scientific">Novilysobacter erysipheiresistens</name>
    <dbReference type="NCBI Taxonomy" id="1749332"/>
    <lineage>
        <taxon>Bacteria</taxon>
        <taxon>Pseudomonadati</taxon>
        <taxon>Pseudomonadota</taxon>
        <taxon>Gammaproteobacteria</taxon>
        <taxon>Lysobacterales</taxon>
        <taxon>Lysobacteraceae</taxon>
        <taxon>Novilysobacter</taxon>
    </lineage>
</organism>
<evidence type="ECO:0000256" key="10">
    <source>
        <dbReference type="RuleBase" id="RU362123"/>
    </source>
</evidence>
<evidence type="ECO:0000256" key="11">
    <source>
        <dbReference type="SAM" id="SignalP"/>
    </source>
</evidence>